<evidence type="ECO:0000256" key="1">
    <source>
        <dbReference type="ARBA" id="ARBA00005091"/>
    </source>
</evidence>
<evidence type="ECO:0000256" key="7">
    <source>
        <dbReference type="ARBA" id="ARBA00023239"/>
    </source>
</evidence>
<gene>
    <name evidence="12" type="primary">hisF</name>
    <name evidence="12" type="ORF">FBD94_22365</name>
</gene>
<proteinExistence type="inferred from homology"/>
<dbReference type="GO" id="GO:0000107">
    <property type="term" value="F:imidazoleglycerol-phosphate synthase activity"/>
    <property type="evidence" value="ECO:0007669"/>
    <property type="project" value="InterPro"/>
</dbReference>
<accession>A0A4U1G1D4</accession>
<dbReference type="Gene3D" id="3.20.20.70">
    <property type="entry name" value="Aldolase class I"/>
    <property type="match status" value="1"/>
</dbReference>
<evidence type="ECO:0000313" key="13">
    <source>
        <dbReference type="Proteomes" id="UP000309594"/>
    </source>
</evidence>
<evidence type="ECO:0000256" key="5">
    <source>
        <dbReference type="ARBA" id="ARBA00022605"/>
    </source>
</evidence>
<dbReference type="Proteomes" id="UP000309594">
    <property type="component" value="Unassembled WGS sequence"/>
</dbReference>
<keyword evidence="6 11" id="KW-0368">Histidine biosynthesis</keyword>
<dbReference type="InterPro" id="IPR006062">
    <property type="entry name" value="His_biosynth"/>
</dbReference>
<evidence type="ECO:0000313" key="12">
    <source>
        <dbReference type="EMBL" id="TKC56944.1"/>
    </source>
</evidence>
<sequence length="256" mass="28381">MLKKRVIPVLSFNGFALVKTKQFGNPRMVGNPMQAARVYNSRNVDELIFVDIFATKQHRKINLSVVKQVINECFMPVTIGGGIDSIKDIHDLLQIGADKVVIKTAAIHSPDFIKEAVKTFGSQCIVIAIDVDTTADKCKIFQNDIYALDFIKSVQDLGAGELFINDVMNDGLMNGFNMDFFKSISSETSLPIIACGGAGKPDHFPDLFLNKNITGVAAASIFHYTQYTPFDIKFAINKRGYPVRLFDQHLNEGVNL</sequence>
<dbReference type="InterPro" id="IPR050064">
    <property type="entry name" value="IGPS_HisA/HisF"/>
</dbReference>
<evidence type="ECO:0000256" key="6">
    <source>
        <dbReference type="ARBA" id="ARBA00023102"/>
    </source>
</evidence>
<dbReference type="GO" id="GO:0016829">
    <property type="term" value="F:lyase activity"/>
    <property type="evidence" value="ECO:0007669"/>
    <property type="project" value="UniProtKB-KW"/>
</dbReference>
<evidence type="ECO:0000256" key="10">
    <source>
        <dbReference type="ARBA" id="ARBA00047838"/>
    </source>
</evidence>
<comment type="function">
    <text evidence="8">IGPS catalyzes the conversion of PRFAR and glutamine to IGP, AICAR and glutamate. The HisF subunit catalyzes the cyclization activity that produces IGP and AICAR from PRFAR using the ammonia provided by the HisH subunit.</text>
</comment>
<dbReference type="SUPFAM" id="SSF51366">
    <property type="entry name" value="Ribulose-phoshate binding barrel"/>
    <property type="match status" value="1"/>
</dbReference>
<dbReference type="Pfam" id="PF00977">
    <property type="entry name" value="His_biosynth"/>
    <property type="match status" value="1"/>
</dbReference>
<comment type="subunit">
    <text evidence="3">Heterodimer of HisH and HisF.</text>
</comment>
<dbReference type="RefSeq" id="WP_136881857.1">
    <property type="nucleotide sequence ID" value="NZ_SWDX01000011.1"/>
</dbReference>
<reference evidence="12 13" key="1">
    <citation type="submission" date="2019-04" db="EMBL/GenBank/DDBJ databases">
        <title>Pedobacter sp. RP-1-16 sp. nov., isolated from Arctic soil.</title>
        <authorList>
            <person name="Dahal R.H."/>
            <person name="Kim D.-U."/>
        </authorList>
    </citation>
    <scope>NUCLEOTIDE SEQUENCE [LARGE SCALE GENOMIC DNA]</scope>
    <source>
        <strain evidence="12 13">RP-1-16</strain>
    </source>
</reference>
<organism evidence="12 13">
    <name type="scientific">Pedobacter hiemivivus</name>
    <dbReference type="NCBI Taxonomy" id="2530454"/>
    <lineage>
        <taxon>Bacteria</taxon>
        <taxon>Pseudomonadati</taxon>
        <taxon>Bacteroidota</taxon>
        <taxon>Sphingobacteriia</taxon>
        <taxon>Sphingobacteriales</taxon>
        <taxon>Sphingobacteriaceae</taxon>
        <taxon>Pedobacter</taxon>
    </lineage>
</organism>
<dbReference type="CDD" id="cd04731">
    <property type="entry name" value="HisF"/>
    <property type="match status" value="1"/>
</dbReference>
<dbReference type="EMBL" id="SWDX01000011">
    <property type="protein sequence ID" value="TKC56944.1"/>
    <property type="molecule type" value="Genomic_DNA"/>
</dbReference>
<keyword evidence="5 11" id="KW-0028">Amino-acid biosynthesis</keyword>
<evidence type="ECO:0000256" key="4">
    <source>
        <dbReference type="ARBA" id="ARBA00012809"/>
    </source>
</evidence>
<dbReference type="AlphaFoldDB" id="A0A4U1G1D4"/>
<dbReference type="GO" id="GO:0000105">
    <property type="term" value="P:L-histidine biosynthetic process"/>
    <property type="evidence" value="ECO:0007669"/>
    <property type="project" value="UniProtKB-UniPathway"/>
</dbReference>
<evidence type="ECO:0000256" key="2">
    <source>
        <dbReference type="ARBA" id="ARBA00009667"/>
    </source>
</evidence>
<dbReference type="PANTHER" id="PTHR21235:SF2">
    <property type="entry name" value="IMIDAZOLE GLYCEROL PHOSPHATE SYNTHASE HISHF"/>
    <property type="match status" value="1"/>
</dbReference>
<evidence type="ECO:0000256" key="8">
    <source>
        <dbReference type="ARBA" id="ARBA00025475"/>
    </source>
</evidence>
<comment type="pathway">
    <text evidence="1">Amino-acid biosynthesis; L-histidine biosynthesis; L-histidine from 5-phospho-alpha-D-ribose 1-diphosphate: step 5/9.</text>
</comment>
<dbReference type="UniPathway" id="UPA00031">
    <property type="reaction ID" value="UER00010"/>
</dbReference>
<comment type="caution">
    <text evidence="12">The sequence shown here is derived from an EMBL/GenBank/DDBJ whole genome shotgun (WGS) entry which is preliminary data.</text>
</comment>
<comment type="catalytic activity">
    <reaction evidence="10">
        <text>5-[(5-phospho-1-deoxy-D-ribulos-1-ylimino)methylamino]-1-(5-phospho-beta-D-ribosyl)imidazole-4-carboxamide + L-glutamine = D-erythro-1-(imidazol-4-yl)glycerol 3-phosphate + 5-amino-1-(5-phospho-beta-D-ribosyl)imidazole-4-carboxamide + L-glutamate + H(+)</text>
        <dbReference type="Rhea" id="RHEA:24793"/>
        <dbReference type="ChEBI" id="CHEBI:15378"/>
        <dbReference type="ChEBI" id="CHEBI:29985"/>
        <dbReference type="ChEBI" id="CHEBI:58278"/>
        <dbReference type="ChEBI" id="CHEBI:58359"/>
        <dbReference type="ChEBI" id="CHEBI:58475"/>
        <dbReference type="ChEBI" id="CHEBI:58525"/>
        <dbReference type="EC" id="4.3.2.10"/>
    </reaction>
</comment>
<evidence type="ECO:0000256" key="3">
    <source>
        <dbReference type="ARBA" id="ARBA00011152"/>
    </source>
</evidence>
<keyword evidence="7 12" id="KW-0456">Lyase</keyword>
<evidence type="ECO:0000256" key="11">
    <source>
        <dbReference type="RuleBase" id="RU003657"/>
    </source>
</evidence>
<dbReference type="InterPro" id="IPR011060">
    <property type="entry name" value="RibuloseP-bd_barrel"/>
</dbReference>
<dbReference type="InterPro" id="IPR013785">
    <property type="entry name" value="Aldolase_TIM"/>
</dbReference>
<evidence type="ECO:0000256" key="9">
    <source>
        <dbReference type="ARBA" id="ARBA00030264"/>
    </source>
</evidence>
<name>A0A4U1G1D4_9SPHI</name>
<comment type="similarity">
    <text evidence="2 11">Belongs to the HisA/HisF family.</text>
</comment>
<dbReference type="EC" id="4.3.2.10" evidence="4"/>
<dbReference type="PANTHER" id="PTHR21235">
    <property type="entry name" value="IMIDAZOLE GLYCEROL PHOSPHATE SYNTHASE SUBUNIT HISF/H IGP SYNTHASE SUBUNIT HISF/H"/>
    <property type="match status" value="1"/>
</dbReference>
<protein>
    <recommendedName>
        <fullName evidence="4">imidazole glycerol-phosphate synthase</fullName>
        <ecNumber evidence="4">4.3.2.10</ecNumber>
    </recommendedName>
    <alternativeName>
        <fullName evidence="9">IGP synthase cyclase subunit</fullName>
    </alternativeName>
</protein>
<dbReference type="InterPro" id="IPR004651">
    <property type="entry name" value="HisF"/>
</dbReference>